<gene>
    <name evidence="2" type="ORF">ACFPCS_13275</name>
</gene>
<protein>
    <submittedName>
        <fullName evidence="2">Uncharacterized protein</fullName>
    </submittedName>
</protein>
<dbReference type="Proteomes" id="UP001595797">
    <property type="component" value="Unassembled WGS sequence"/>
</dbReference>
<evidence type="ECO:0000313" key="2">
    <source>
        <dbReference type="EMBL" id="MFC4904542.1"/>
    </source>
</evidence>
<proteinExistence type="predicted"/>
<organism evidence="2 3">
    <name type="scientific">Kocuria oceani</name>
    <dbReference type="NCBI Taxonomy" id="988827"/>
    <lineage>
        <taxon>Bacteria</taxon>
        <taxon>Bacillati</taxon>
        <taxon>Actinomycetota</taxon>
        <taxon>Actinomycetes</taxon>
        <taxon>Micrococcales</taxon>
        <taxon>Micrococcaceae</taxon>
        <taxon>Kocuria</taxon>
    </lineage>
</organism>
<name>A0ABV9TKR7_9MICC</name>
<keyword evidence="3" id="KW-1185">Reference proteome</keyword>
<evidence type="ECO:0000313" key="3">
    <source>
        <dbReference type="Proteomes" id="UP001595797"/>
    </source>
</evidence>
<evidence type="ECO:0000256" key="1">
    <source>
        <dbReference type="SAM" id="MobiDB-lite"/>
    </source>
</evidence>
<feature type="region of interest" description="Disordered" evidence="1">
    <location>
        <begin position="31"/>
        <end position="50"/>
    </location>
</feature>
<comment type="caution">
    <text evidence="2">The sequence shown here is derived from an EMBL/GenBank/DDBJ whole genome shotgun (WGS) entry which is preliminary data.</text>
</comment>
<accession>A0ABV9TKR7</accession>
<reference evidence="3" key="1">
    <citation type="journal article" date="2019" name="Int. J. Syst. Evol. Microbiol.">
        <title>The Global Catalogue of Microorganisms (GCM) 10K type strain sequencing project: providing services to taxonomists for standard genome sequencing and annotation.</title>
        <authorList>
            <consortium name="The Broad Institute Genomics Platform"/>
            <consortium name="The Broad Institute Genome Sequencing Center for Infectious Disease"/>
            <person name="Wu L."/>
            <person name="Ma J."/>
        </authorList>
    </citation>
    <scope>NUCLEOTIDE SEQUENCE [LARGE SCALE GENOMIC DNA]</scope>
    <source>
        <strain evidence="3">CGMCC 4.6946</strain>
    </source>
</reference>
<sequence>MSPAVRVPAHRGHDVPSTCVLLPGGRNLPVGTNGYTTSWGPSLSGYPSEL</sequence>
<dbReference type="EMBL" id="JBHSIW010000017">
    <property type="protein sequence ID" value="MFC4904542.1"/>
    <property type="molecule type" value="Genomic_DNA"/>
</dbReference>
<dbReference type="RefSeq" id="WP_158041214.1">
    <property type="nucleotide sequence ID" value="NZ_JARAMH010000016.1"/>
</dbReference>